<keyword evidence="3" id="KW-1185">Reference proteome</keyword>
<dbReference type="Proteomes" id="UP000623419">
    <property type="component" value="Unassembled WGS sequence"/>
</dbReference>
<gene>
    <name evidence="2" type="ORF">GCM10011521_05540</name>
</gene>
<evidence type="ECO:0000313" key="2">
    <source>
        <dbReference type="EMBL" id="GGA70291.1"/>
    </source>
</evidence>
<organism evidence="2 3">
    <name type="scientific">Arenimonas soli</name>
    <dbReference type="NCBI Taxonomy" id="2269504"/>
    <lineage>
        <taxon>Bacteria</taxon>
        <taxon>Pseudomonadati</taxon>
        <taxon>Pseudomonadota</taxon>
        <taxon>Gammaproteobacteria</taxon>
        <taxon>Lysobacterales</taxon>
        <taxon>Lysobacteraceae</taxon>
        <taxon>Arenimonas</taxon>
    </lineage>
</organism>
<comment type="caution">
    <text evidence="2">The sequence shown here is derived from an EMBL/GenBank/DDBJ whole genome shotgun (WGS) entry which is preliminary data.</text>
</comment>
<evidence type="ECO:0008006" key="4">
    <source>
        <dbReference type="Google" id="ProtNLM"/>
    </source>
</evidence>
<reference evidence="3" key="1">
    <citation type="journal article" date="2019" name="Int. J. Syst. Evol. Microbiol.">
        <title>The Global Catalogue of Microorganisms (GCM) 10K type strain sequencing project: providing services to taxonomists for standard genome sequencing and annotation.</title>
        <authorList>
            <consortium name="The Broad Institute Genomics Platform"/>
            <consortium name="The Broad Institute Genome Sequencing Center for Infectious Disease"/>
            <person name="Wu L."/>
            <person name="Ma J."/>
        </authorList>
    </citation>
    <scope>NUCLEOTIDE SEQUENCE [LARGE SCALE GENOMIC DNA]</scope>
    <source>
        <strain evidence="3">CGMCC 1.15905</strain>
    </source>
</reference>
<accession>A0ABQ1HD77</accession>
<feature type="region of interest" description="Disordered" evidence="1">
    <location>
        <begin position="35"/>
        <end position="94"/>
    </location>
</feature>
<name>A0ABQ1HD77_9GAMM</name>
<dbReference type="RefSeq" id="WP_188661050.1">
    <property type="nucleotide sequence ID" value="NZ_BMKC01000001.1"/>
</dbReference>
<evidence type="ECO:0000256" key="1">
    <source>
        <dbReference type="SAM" id="MobiDB-lite"/>
    </source>
</evidence>
<sequence>MTAHARSLPRKRGLMLRLLVLFLAVALAVGLQAGEGQAAGHHDSGPASHPAAREPDCASPVAFTHPALPGLAQPREARSSEANSGCSRPARSGW</sequence>
<proteinExistence type="predicted"/>
<protein>
    <recommendedName>
        <fullName evidence="4">Secreted protein</fullName>
    </recommendedName>
</protein>
<evidence type="ECO:0000313" key="3">
    <source>
        <dbReference type="Proteomes" id="UP000623419"/>
    </source>
</evidence>
<dbReference type="EMBL" id="BMKC01000001">
    <property type="protein sequence ID" value="GGA70291.1"/>
    <property type="molecule type" value="Genomic_DNA"/>
</dbReference>